<dbReference type="InterPro" id="IPR032675">
    <property type="entry name" value="LRR_dom_sf"/>
</dbReference>
<gene>
    <name evidence="2" type="ORF">BDP27DRAFT_1452427</name>
</gene>
<keyword evidence="3" id="KW-1185">Reference proteome</keyword>
<sequence length="462" mass="52391">MDRKPATNPLSTDSGWLALSSYGRSSYLPTEILLAIFGFLDFSKANLLNLSEGPWPLTQVCRRFRNIMLDYPLFWTHITLDPSYWKYCGNRLTRADLLVSAFVKRSKNLPLNVRFRWFNIEDGSADVREAILIFYNTCHRWKTADLDLQCATFYEMSPLIVGRLSQLETLKLSLNLPPNVRTNSLPEIDAFHLAPKLRSVSLEPTLYATKTVRLPWAQLTSLHAYHYNPTPNYHCLRLSPNLVECHIGAHGNLWLSPHGPYHTITLPHLKKLVVNGTAAFILALIHAPQTQVLHIQGTQTKNYSSISIEAVQHFIHGCATSLRDLALESDPLDYRVAEILFSTRALVRLNLTLTLPPGSSLFRDLLKWLSYRGIPEECLLPKLGHLTMSIYKPAEETGFDMAGVAKMLLTRSRAGRNKECQGDLAPLETFRCNVNSDRKMDWGLEKEAFIAALESVGFKRTR</sequence>
<dbReference type="PROSITE" id="PS50181">
    <property type="entry name" value="FBOX"/>
    <property type="match status" value="1"/>
</dbReference>
<dbReference type="Pfam" id="PF12937">
    <property type="entry name" value="F-box-like"/>
    <property type="match status" value="1"/>
</dbReference>
<organism evidence="2 3">
    <name type="scientific">Rhodocollybia butyracea</name>
    <dbReference type="NCBI Taxonomy" id="206335"/>
    <lineage>
        <taxon>Eukaryota</taxon>
        <taxon>Fungi</taxon>
        <taxon>Dikarya</taxon>
        <taxon>Basidiomycota</taxon>
        <taxon>Agaricomycotina</taxon>
        <taxon>Agaricomycetes</taxon>
        <taxon>Agaricomycetidae</taxon>
        <taxon>Agaricales</taxon>
        <taxon>Marasmiineae</taxon>
        <taxon>Omphalotaceae</taxon>
        <taxon>Rhodocollybia</taxon>
    </lineage>
</organism>
<dbReference type="OrthoDB" id="2842221at2759"/>
<dbReference type="Proteomes" id="UP000772434">
    <property type="component" value="Unassembled WGS sequence"/>
</dbReference>
<reference evidence="2" key="1">
    <citation type="submission" date="2020-11" db="EMBL/GenBank/DDBJ databases">
        <authorList>
            <consortium name="DOE Joint Genome Institute"/>
            <person name="Ahrendt S."/>
            <person name="Riley R."/>
            <person name="Andreopoulos W."/>
            <person name="Labutti K."/>
            <person name="Pangilinan J."/>
            <person name="Ruiz-Duenas F.J."/>
            <person name="Barrasa J.M."/>
            <person name="Sanchez-Garcia M."/>
            <person name="Camarero S."/>
            <person name="Miyauchi S."/>
            <person name="Serrano A."/>
            <person name="Linde D."/>
            <person name="Babiker R."/>
            <person name="Drula E."/>
            <person name="Ayuso-Fernandez I."/>
            <person name="Pacheco R."/>
            <person name="Padilla G."/>
            <person name="Ferreira P."/>
            <person name="Barriuso J."/>
            <person name="Kellner H."/>
            <person name="Castanera R."/>
            <person name="Alfaro M."/>
            <person name="Ramirez L."/>
            <person name="Pisabarro A.G."/>
            <person name="Kuo A."/>
            <person name="Tritt A."/>
            <person name="Lipzen A."/>
            <person name="He G."/>
            <person name="Yan M."/>
            <person name="Ng V."/>
            <person name="Cullen D."/>
            <person name="Martin F."/>
            <person name="Rosso M.-N."/>
            <person name="Henrissat B."/>
            <person name="Hibbett D."/>
            <person name="Martinez A.T."/>
            <person name="Grigoriev I.V."/>
        </authorList>
    </citation>
    <scope>NUCLEOTIDE SEQUENCE</scope>
    <source>
        <strain evidence="2">AH 40177</strain>
    </source>
</reference>
<dbReference type="SUPFAM" id="SSF52047">
    <property type="entry name" value="RNI-like"/>
    <property type="match status" value="1"/>
</dbReference>
<comment type="caution">
    <text evidence="2">The sequence shown here is derived from an EMBL/GenBank/DDBJ whole genome shotgun (WGS) entry which is preliminary data.</text>
</comment>
<dbReference type="Gene3D" id="3.80.10.10">
    <property type="entry name" value="Ribonuclease Inhibitor"/>
    <property type="match status" value="1"/>
</dbReference>
<evidence type="ECO:0000313" key="3">
    <source>
        <dbReference type="Proteomes" id="UP000772434"/>
    </source>
</evidence>
<dbReference type="EMBL" id="JADNRY010000215">
    <property type="protein sequence ID" value="KAF9061073.1"/>
    <property type="molecule type" value="Genomic_DNA"/>
</dbReference>
<dbReference type="AlphaFoldDB" id="A0A9P5PC02"/>
<feature type="domain" description="F-box" evidence="1">
    <location>
        <begin position="22"/>
        <end position="78"/>
    </location>
</feature>
<name>A0A9P5PC02_9AGAR</name>
<dbReference type="InterPro" id="IPR036047">
    <property type="entry name" value="F-box-like_dom_sf"/>
</dbReference>
<dbReference type="SUPFAM" id="SSF81383">
    <property type="entry name" value="F-box domain"/>
    <property type="match status" value="1"/>
</dbReference>
<dbReference type="InterPro" id="IPR001810">
    <property type="entry name" value="F-box_dom"/>
</dbReference>
<accession>A0A9P5PC02</accession>
<dbReference type="Gene3D" id="1.20.1280.50">
    <property type="match status" value="1"/>
</dbReference>
<evidence type="ECO:0000259" key="1">
    <source>
        <dbReference type="PROSITE" id="PS50181"/>
    </source>
</evidence>
<evidence type="ECO:0000313" key="2">
    <source>
        <dbReference type="EMBL" id="KAF9061073.1"/>
    </source>
</evidence>
<protein>
    <recommendedName>
        <fullName evidence="1">F-box domain-containing protein</fullName>
    </recommendedName>
</protein>
<proteinExistence type="predicted"/>